<evidence type="ECO:0000313" key="2">
    <source>
        <dbReference type="Proteomes" id="UP000814033"/>
    </source>
</evidence>
<sequence length="385" mass="40427">MAYPATIFDTALDAIGQTPLIRLDRIAQDAGLKCNLLGKLEATSPGGSVKDRVAKRMIEIAEEEGRLVPGKSVLIEPTSGNTGVGLAMAGAIKGYPVVVVLPQKMSIEKETAMRALGAEVVRTPIGLSPDSQLTHIAIAERLRRDIPGGVILDQYTNVNNPLAHELTTGPEIIDAVIASSKTSSRPSSGKVDVFVGPAGTGGTLTGVAHALKKVHNPAAVVVAVDVKGSLLALPESLNTPYAGMTYLIEGVGYDETPATLTREPGWIDTWVKTGDDDAFPALTQLLRREGLLVGGSSGSSLAGALQWLRDTEEGRAVAGREGANVVVLLPDGLRNYIAKDWFRDLATAGERTAVAQQLSDSLKAYVEEPGVAEPEKILSVNGMVV</sequence>
<proteinExistence type="predicted"/>
<dbReference type="EMBL" id="MU275898">
    <property type="protein sequence ID" value="KAI0047794.1"/>
    <property type="molecule type" value="Genomic_DNA"/>
</dbReference>
<evidence type="ECO:0000313" key="1">
    <source>
        <dbReference type="EMBL" id="KAI0047794.1"/>
    </source>
</evidence>
<dbReference type="Proteomes" id="UP000814033">
    <property type="component" value="Unassembled WGS sequence"/>
</dbReference>
<organism evidence="1 2">
    <name type="scientific">Auriscalpium vulgare</name>
    <dbReference type="NCBI Taxonomy" id="40419"/>
    <lineage>
        <taxon>Eukaryota</taxon>
        <taxon>Fungi</taxon>
        <taxon>Dikarya</taxon>
        <taxon>Basidiomycota</taxon>
        <taxon>Agaricomycotina</taxon>
        <taxon>Agaricomycetes</taxon>
        <taxon>Russulales</taxon>
        <taxon>Auriscalpiaceae</taxon>
        <taxon>Auriscalpium</taxon>
    </lineage>
</organism>
<gene>
    <name evidence="1" type="ORF">FA95DRAFT_1558781</name>
</gene>
<name>A0ACB8RUA3_9AGAM</name>
<reference evidence="1" key="1">
    <citation type="submission" date="2021-02" db="EMBL/GenBank/DDBJ databases">
        <authorList>
            <consortium name="DOE Joint Genome Institute"/>
            <person name="Ahrendt S."/>
            <person name="Looney B.P."/>
            <person name="Miyauchi S."/>
            <person name="Morin E."/>
            <person name="Drula E."/>
            <person name="Courty P.E."/>
            <person name="Chicoki N."/>
            <person name="Fauchery L."/>
            <person name="Kohler A."/>
            <person name="Kuo A."/>
            <person name="Labutti K."/>
            <person name="Pangilinan J."/>
            <person name="Lipzen A."/>
            <person name="Riley R."/>
            <person name="Andreopoulos W."/>
            <person name="He G."/>
            <person name="Johnson J."/>
            <person name="Barry K.W."/>
            <person name="Grigoriev I.V."/>
            <person name="Nagy L."/>
            <person name="Hibbett D."/>
            <person name="Henrissat B."/>
            <person name="Matheny P.B."/>
            <person name="Labbe J."/>
            <person name="Martin F."/>
        </authorList>
    </citation>
    <scope>NUCLEOTIDE SEQUENCE</scope>
    <source>
        <strain evidence="1">FP105234-sp</strain>
    </source>
</reference>
<keyword evidence="2" id="KW-1185">Reference proteome</keyword>
<comment type="caution">
    <text evidence="1">The sequence shown here is derived from an EMBL/GenBank/DDBJ whole genome shotgun (WGS) entry which is preliminary data.</text>
</comment>
<reference evidence="1" key="2">
    <citation type="journal article" date="2022" name="New Phytol.">
        <title>Evolutionary transition to the ectomycorrhizal habit in the genomes of a hyperdiverse lineage of mushroom-forming fungi.</title>
        <authorList>
            <person name="Looney B."/>
            <person name="Miyauchi S."/>
            <person name="Morin E."/>
            <person name="Drula E."/>
            <person name="Courty P.E."/>
            <person name="Kohler A."/>
            <person name="Kuo A."/>
            <person name="LaButti K."/>
            <person name="Pangilinan J."/>
            <person name="Lipzen A."/>
            <person name="Riley R."/>
            <person name="Andreopoulos W."/>
            <person name="He G."/>
            <person name="Johnson J."/>
            <person name="Nolan M."/>
            <person name="Tritt A."/>
            <person name="Barry K.W."/>
            <person name="Grigoriev I.V."/>
            <person name="Nagy L.G."/>
            <person name="Hibbett D."/>
            <person name="Henrissat B."/>
            <person name="Matheny P.B."/>
            <person name="Labbe J."/>
            <person name="Martin F.M."/>
        </authorList>
    </citation>
    <scope>NUCLEOTIDE SEQUENCE</scope>
    <source>
        <strain evidence="1">FP105234-sp</strain>
    </source>
</reference>
<protein>
    <submittedName>
        <fullName evidence="1">Cystathionine beta-synthase</fullName>
    </submittedName>
</protein>
<accession>A0ACB8RUA3</accession>